<keyword evidence="3" id="KW-1185">Reference proteome</keyword>
<dbReference type="OrthoDB" id="9809953at2"/>
<reference evidence="2 3" key="1">
    <citation type="submission" date="2016-02" db="EMBL/GenBank/DDBJ databases">
        <title>Draft genome sequence of Polaribacter atrinae KACC17473.</title>
        <authorList>
            <person name="Shin S.-K."/>
            <person name="Yi H."/>
        </authorList>
    </citation>
    <scope>NUCLEOTIDE SEQUENCE [LARGE SCALE GENOMIC DNA]</scope>
    <source>
        <strain evidence="2 3">KACC 17473</strain>
    </source>
</reference>
<accession>A0A176T9T6</accession>
<gene>
    <name evidence="2" type="ORF">LPB303_10905</name>
</gene>
<organism evidence="2 3">
    <name type="scientific">Polaribacter atrinae</name>
    <dbReference type="NCBI Taxonomy" id="1333662"/>
    <lineage>
        <taxon>Bacteria</taxon>
        <taxon>Pseudomonadati</taxon>
        <taxon>Bacteroidota</taxon>
        <taxon>Flavobacteriia</taxon>
        <taxon>Flavobacteriales</taxon>
        <taxon>Flavobacteriaceae</taxon>
    </lineage>
</organism>
<feature type="chain" id="PRO_5008049728" evidence="1">
    <location>
        <begin position="19"/>
        <end position="340"/>
    </location>
</feature>
<dbReference type="STRING" id="1333662.LPB303_10905"/>
<dbReference type="Proteomes" id="UP000076923">
    <property type="component" value="Unassembled WGS sequence"/>
</dbReference>
<dbReference type="AlphaFoldDB" id="A0A176T9T6"/>
<sequence length="340" mass="37726">MIKLFFISILFFSFSLNAQVGGEEVYQFLNISTSARQVALGGEVLTLLDDVNQPIWNPSVISVELDNKLSANYTSFLAGINIGSLSYARTISRRFGTIHGSIKYIDYGALIGADEQGNETGDFNASDIAVSLGYAINIPRSNFFIGSNIRFINSNIANFSSIGVSADLALLYSSPYKPFTFTIVARNIGTQIQTYNGVKEKLPFKVALGGSYKLEHVPLKWYATIDNLQKWNLSVANPSDQTTDLEGNITNEDVGFIGNTFRHFVIGGELFPESLINLRLGYNFRRAAELKLQNARTFSGFSYGFGIQMNRLKFNYAYSKFHSATNASTFSLLIDLDSRR</sequence>
<dbReference type="RefSeq" id="WP_068450085.1">
    <property type="nucleotide sequence ID" value="NZ_CANKUV010000011.1"/>
</dbReference>
<evidence type="ECO:0000313" key="2">
    <source>
        <dbReference type="EMBL" id="OAD44664.1"/>
    </source>
</evidence>
<protein>
    <submittedName>
        <fullName evidence="2">Penicillin-binding protein</fullName>
    </submittedName>
</protein>
<dbReference type="EMBL" id="LVWE01000040">
    <property type="protein sequence ID" value="OAD44664.1"/>
    <property type="molecule type" value="Genomic_DNA"/>
</dbReference>
<evidence type="ECO:0000256" key="1">
    <source>
        <dbReference type="SAM" id="SignalP"/>
    </source>
</evidence>
<dbReference type="NCBIfam" id="NF033709">
    <property type="entry name" value="PorV_fam"/>
    <property type="match status" value="1"/>
</dbReference>
<comment type="caution">
    <text evidence="2">The sequence shown here is derived from an EMBL/GenBank/DDBJ whole genome shotgun (WGS) entry which is preliminary data.</text>
</comment>
<evidence type="ECO:0000313" key="3">
    <source>
        <dbReference type="Proteomes" id="UP000076923"/>
    </source>
</evidence>
<proteinExistence type="predicted"/>
<keyword evidence="1" id="KW-0732">Signal</keyword>
<dbReference type="NCBIfam" id="NF033711">
    <property type="entry name" value="T9SS_PorQ"/>
    <property type="match status" value="1"/>
</dbReference>
<name>A0A176T9T6_9FLAO</name>
<feature type="signal peptide" evidence="1">
    <location>
        <begin position="1"/>
        <end position="18"/>
    </location>
</feature>